<evidence type="ECO:0000313" key="1">
    <source>
        <dbReference type="EMBL" id="CAE0613302.1"/>
    </source>
</evidence>
<reference evidence="1" key="1">
    <citation type="submission" date="2021-01" db="EMBL/GenBank/DDBJ databases">
        <authorList>
            <person name="Corre E."/>
            <person name="Pelletier E."/>
            <person name="Niang G."/>
            <person name="Scheremetjew M."/>
            <person name="Finn R."/>
            <person name="Kale V."/>
            <person name="Holt S."/>
            <person name="Cochrane G."/>
            <person name="Meng A."/>
            <person name="Brown T."/>
            <person name="Cohen L."/>
        </authorList>
    </citation>
    <scope>NUCLEOTIDE SEQUENCE</scope>
    <source>
        <strain evidence="1">CCMP1897</strain>
    </source>
</reference>
<organism evidence="1">
    <name type="scientific">Picocystis salinarum</name>
    <dbReference type="NCBI Taxonomy" id="88271"/>
    <lineage>
        <taxon>Eukaryota</taxon>
        <taxon>Viridiplantae</taxon>
        <taxon>Chlorophyta</taxon>
        <taxon>Picocystophyceae</taxon>
        <taxon>Picocystales</taxon>
        <taxon>Picocystaceae</taxon>
        <taxon>Picocystis</taxon>
    </lineage>
</organism>
<sequence length="206" mass="23407">MPACRVQRIMLAMYGCLEHLCFVQSSVATHCRQRQKSTCKSRFYSNAIALLRFIQDVCDEHQAHAQADVQLAMQAREELMDVHLGFHQGDQDLIAVVRLSHTAREERSCTLRTIAQWTVPGTPLYATTARFQCSPSQGVALEVGMVNRGSGGWNRKHVASEVFLLHSSFRMERRMLFRRHPNSCHVSEVYELVVASHRAPKGARRT</sequence>
<dbReference type="EMBL" id="HBIS01008574">
    <property type="protein sequence ID" value="CAE0613302.1"/>
    <property type="molecule type" value="Transcribed_RNA"/>
</dbReference>
<gene>
    <name evidence="1" type="ORF">PSAL00342_LOCUS7201</name>
</gene>
<proteinExistence type="predicted"/>
<name>A0A7S3UG07_9CHLO</name>
<protein>
    <submittedName>
        <fullName evidence="1">Uncharacterized protein</fullName>
    </submittedName>
</protein>
<accession>A0A7S3UG07</accession>
<dbReference type="AlphaFoldDB" id="A0A7S3UG07"/>